<sequence length="267" mass="28879">MQLRDQVVVVTGAGRGIGAALARRFAREGARGVYVVDRDEGPARQIAAECGGTPIVLDVACESDVKAFVDSAFATFGRIDLYCSNAGVMQDGGIEASNADWQRAWEINFLAHLYAARALVPHMIEQGGGYLLQTASAAGLLTQIGAAPYSVTKHAAVAFAEWLSITYHRQGLRVSCLCPQGVHTRMLDDCESAPADLLRDAALTPEQVADAVVQGLADESFLILPHAEVATYVEHRACENERWLRGMRRLWDRVSPDDGRQGSVDPK</sequence>
<evidence type="ECO:0000313" key="4">
    <source>
        <dbReference type="Proteomes" id="UP000317909"/>
    </source>
</evidence>
<proteinExistence type="inferred from homology"/>
<dbReference type="PANTHER" id="PTHR43391">
    <property type="entry name" value="RETINOL DEHYDROGENASE-RELATED"/>
    <property type="match status" value="1"/>
</dbReference>
<reference evidence="3 4" key="1">
    <citation type="submission" date="2019-02" db="EMBL/GenBank/DDBJ databases">
        <title>Deep-cultivation of Planctomycetes and their phenomic and genomic characterization uncovers novel biology.</title>
        <authorList>
            <person name="Wiegand S."/>
            <person name="Jogler M."/>
            <person name="Boedeker C."/>
            <person name="Pinto D."/>
            <person name="Vollmers J."/>
            <person name="Rivas-Marin E."/>
            <person name="Kohn T."/>
            <person name="Peeters S.H."/>
            <person name="Heuer A."/>
            <person name="Rast P."/>
            <person name="Oberbeckmann S."/>
            <person name="Bunk B."/>
            <person name="Jeske O."/>
            <person name="Meyerdierks A."/>
            <person name="Storesund J.E."/>
            <person name="Kallscheuer N."/>
            <person name="Luecker S."/>
            <person name="Lage O.M."/>
            <person name="Pohl T."/>
            <person name="Merkel B.J."/>
            <person name="Hornburger P."/>
            <person name="Mueller R.-W."/>
            <person name="Bruemmer F."/>
            <person name="Labrenz M."/>
            <person name="Spormann A.M."/>
            <person name="Op den Camp H."/>
            <person name="Overmann J."/>
            <person name="Amann R."/>
            <person name="Jetten M.S.M."/>
            <person name="Mascher T."/>
            <person name="Medema M.H."/>
            <person name="Devos D.P."/>
            <person name="Kaster A.-K."/>
            <person name="Ovreas L."/>
            <person name="Rohde M."/>
            <person name="Galperin M.Y."/>
            <person name="Jogler C."/>
        </authorList>
    </citation>
    <scope>NUCLEOTIDE SEQUENCE [LARGE SCALE GENOMIC DNA]</scope>
    <source>
        <strain evidence="3 4">I41</strain>
    </source>
</reference>
<name>A0A517U4S6_9BACT</name>
<dbReference type="OrthoDB" id="210852at2"/>
<evidence type="ECO:0000256" key="1">
    <source>
        <dbReference type="ARBA" id="ARBA00006484"/>
    </source>
</evidence>
<evidence type="ECO:0000313" key="3">
    <source>
        <dbReference type="EMBL" id="QDT75627.1"/>
    </source>
</evidence>
<dbReference type="SUPFAM" id="SSF51735">
    <property type="entry name" value="NAD(P)-binding Rossmann-fold domains"/>
    <property type="match status" value="1"/>
</dbReference>
<dbReference type="EC" id="1.1.1.340" evidence="3"/>
<dbReference type="InterPro" id="IPR002347">
    <property type="entry name" value="SDR_fam"/>
</dbReference>
<keyword evidence="2 3" id="KW-0560">Oxidoreductase</keyword>
<dbReference type="AlphaFoldDB" id="A0A517U4S6"/>
<dbReference type="Proteomes" id="UP000317909">
    <property type="component" value="Chromosome"/>
</dbReference>
<gene>
    <name evidence="3" type="primary">ptlF</name>
    <name evidence="3" type="ORF">I41_48670</name>
</gene>
<dbReference type="KEGG" id="llh:I41_48670"/>
<dbReference type="PRINTS" id="PR00081">
    <property type="entry name" value="GDHRDH"/>
</dbReference>
<dbReference type="CDD" id="cd05233">
    <property type="entry name" value="SDR_c"/>
    <property type="match status" value="1"/>
</dbReference>
<dbReference type="PROSITE" id="PS00061">
    <property type="entry name" value="ADH_SHORT"/>
    <property type="match status" value="1"/>
</dbReference>
<dbReference type="InterPro" id="IPR036291">
    <property type="entry name" value="NAD(P)-bd_dom_sf"/>
</dbReference>
<dbReference type="EMBL" id="CP036339">
    <property type="protein sequence ID" value="QDT75627.1"/>
    <property type="molecule type" value="Genomic_DNA"/>
</dbReference>
<dbReference type="Gene3D" id="3.40.50.720">
    <property type="entry name" value="NAD(P)-binding Rossmann-like Domain"/>
    <property type="match status" value="1"/>
</dbReference>
<dbReference type="GO" id="GO:0016491">
    <property type="term" value="F:oxidoreductase activity"/>
    <property type="evidence" value="ECO:0007669"/>
    <property type="project" value="UniProtKB-KW"/>
</dbReference>
<dbReference type="PANTHER" id="PTHR43391:SF26">
    <property type="entry name" value="BLL7251 PROTEIN"/>
    <property type="match status" value="1"/>
</dbReference>
<accession>A0A517U4S6</accession>
<dbReference type="InterPro" id="IPR020904">
    <property type="entry name" value="Sc_DH/Rdtase_CS"/>
</dbReference>
<evidence type="ECO:0000256" key="2">
    <source>
        <dbReference type="ARBA" id="ARBA00023002"/>
    </source>
</evidence>
<dbReference type="Pfam" id="PF00106">
    <property type="entry name" value="adh_short"/>
    <property type="match status" value="1"/>
</dbReference>
<comment type="similarity">
    <text evidence="1">Belongs to the short-chain dehydrogenases/reductases (SDR) family.</text>
</comment>
<organism evidence="3 4">
    <name type="scientific">Lacipirellula limnantheis</name>
    <dbReference type="NCBI Taxonomy" id="2528024"/>
    <lineage>
        <taxon>Bacteria</taxon>
        <taxon>Pseudomonadati</taxon>
        <taxon>Planctomycetota</taxon>
        <taxon>Planctomycetia</taxon>
        <taxon>Pirellulales</taxon>
        <taxon>Lacipirellulaceae</taxon>
        <taxon>Lacipirellula</taxon>
    </lineage>
</organism>
<dbReference type="RefSeq" id="WP_145435363.1">
    <property type="nucleotide sequence ID" value="NZ_CP036339.1"/>
</dbReference>
<keyword evidence="4" id="KW-1185">Reference proteome</keyword>
<protein>
    <submittedName>
        <fullName evidence="3">1-deoxy-11-beta-hydroxypentalenate dehydrogenase</fullName>
        <ecNumber evidence="3">1.1.1.340</ecNumber>
    </submittedName>
</protein>